<dbReference type="GO" id="GO:0006790">
    <property type="term" value="P:sulfur compound metabolic process"/>
    <property type="evidence" value="ECO:0007669"/>
    <property type="project" value="TreeGrafter"/>
</dbReference>
<protein>
    <recommendedName>
        <fullName evidence="1">Oxidoreductase molybdopterin-binding domain-containing protein</fullName>
    </recommendedName>
</protein>
<feature type="domain" description="Oxidoreductase molybdopterin-binding" evidence="1">
    <location>
        <begin position="52"/>
        <end position="216"/>
    </location>
</feature>
<organism evidence="2 3">
    <name type="scientific">Penicillium canescens</name>
    <dbReference type="NCBI Taxonomy" id="5083"/>
    <lineage>
        <taxon>Eukaryota</taxon>
        <taxon>Fungi</taxon>
        <taxon>Dikarya</taxon>
        <taxon>Ascomycota</taxon>
        <taxon>Pezizomycotina</taxon>
        <taxon>Eurotiomycetes</taxon>
        <taxon>Eurotiomycetidae</taxon>
        <taxon>Eurotiales</taxon>
        <taxon>Aspergillaceae</taxon>
        <taxon>Penicillium</taxon>
    </lineage>
</organism>
<dbReference type="SUPFAM" id="SSF81296">
    <property type="entry name" value="E set domains"/>
    <property type="match status" value="1"/>
</dbReference>
<dbReference type="Proteomes" id="UP001219568">
    <property type="component" value="Unassembled WGS sequence"/>
</dbReference>
<dbReference type="GO" id="GO:0008482">
    <property type="term" value="F:sulfite oxidase activity"/>
    <property type="evidence" value="ECO:0007669"/>
    <property type="project" value="TreeGrafter"/>
</dbReference>
<dbReference type="InterPro" id="IPR036374">
    <property type="entry name" value="OxRdtase_Mopterin-bd_sf"/>
</dbReference>
<dbReference type="SUPFAM" id="SSF56524">
    <property type="entry name" value="Oxidoreductase molybdopterin-binding domain"/>
    <property type="match status" value="1"/>
</dbReference>
<dbReference type="GO" id="GO:0005739">
    <property type="term" value="C:mitochondrion"/>
    <property type="evidence" value="ECO:0007669"/>
    <property type="project" value="TreeGrafter"/>
</dbReference>
<gene>
    <name evidence="2" type="ORF">N7460_003777</name>
</gene>
<dbReference type="Pfam" id="PF00174">
    <property type="entry name" value="Oxidored_molyb"/>
    <property type="match status" value="1"/>
</dbReference>
<dbReference type="InterPro" id="IPR008335">
    <property type="entry name" value="Mopterin_OxRdtase_euk"/>
</dbReference>
<dbReference type="PRINTS" id="PR00407">
    <property type="entry name" value="EUMOPTERIN"/>
</dbReference>
<name>A0AAD6NB12_PENCN</name>
<dbReference type="EMBL" id="JAQJZL010000003">
    <property type="protein sequence ID" value="KAJ6047630.1"/>
    <property type="molecule type" value="Genomic_DNA"/>
</dbReference>
<reference evidence="2" key="2">
    <citation type="submission" date="2023-01" db="EMBL/GenBank/DDBJ databases">
        <authorList>
            <person name="Petersen C."/>
        </authorList>
    </citation>
    <scope>NUCLEOTIDE SEQUENCE</scope>
    <source>
        <strain evidence="2">IBT 15450</strain>
    </source>
</reference>
<dbReference type="Gene3D" id="3.90.420.10">
    <property type="entry name" value="Oxidoreductase, molybdopterin-binding domain"/>
    <property type="match status" value="1"/>
</dbReference>
<keyword evidence="3" id="KW-1185">Reference proteome</keyword>
<sequence>MRENEIGDQVLPTKPQTPCLSIYRPRQYQQAPPPHKHQKYITHDTLLFEEMHMGVAVVDVENWRLVVDGMVENPISLSLPELRKLPKSSITAFHECYGSPLRPSDRNIWRVGNVTWSGVRLKTLLGMARPTCFAQYVWSDGLDQGVFAGKRVSCYQKDLPLEKAMSDEVLVAYEMNSEPLRKERGGPARLIVPGWFGTNSTKWLCRISLQEKRAPGIFATYYYNRPDPKGELQPVWKVEPNSMITEPSPNAKVAGPKVVIRGWAWSWDGIECVLIRLSSKQGWQRAETKPRKDFGWQEFCHVVELSYGRCSIVAQAISRTGEVQSLESQRNCAHRVDFEVISVHESSMELETGN</sequence>
<dbReference type="InterPro" id="IPR000572">
    <property type="entry name" value="OxRdtase_Mopterin-bd_dom"/>
</dbReference>
<evidence type="ECO:0000259" key="1">
    <source>
        <dbReference type="Pfam" id="PF00174"/>
    </source>
</evidence>
<evidence type="ECO:0000313" key="2">
    <source>
        <dbReference type="EMBL" id="KAJ6047630.1"/>
    </source>
</evidence>
<dbReference type="Gene3D" id="2.60.40.650">
    <property type="match status" value="1"/>
</dbReference>
<dbReference type="GO" id="GO:0020037">
    <property type="term" value="F:heme binding"/>
    <property type="evidence" value="ECO:0007669"/>
    <property type="project" value="TreeGrafter"/>
</dbReference>
<dbReference type="InterPro" id="IPR014756">
    <property type="entry name" value="Ig_E-set"/>
</dbReference>
<dbReference type="GO" id="GO:0043546">
    <property type="term" value="F:molybdopterin cofactor binding"/>
    <property type="evidence" value="ECO:0007669"/>
    <property type="project" value="TreeGrafter"/>
</dbReference>
<comment type="caution">
    <text evidence="2">The sequence shown here is derived from an EMBL/GenBank/DDBJ whole genome shotgun (WGS) entry which is preliminary data.</text>
</comment>
<dbReference type="AlphaFoldDB" id="A0AAD6NB12"/>
<reference evidence="2" key="1">
    <citation type="journal article" date="2023" name="IMA Fungus">
        <title>Comparative genomic study of the Penicillium genus elucidates a diverse pangenome and 15 lateral gene transfer events.</title>
        <authorList>
            <person name="Petersen C."/>
            <person name="Sorensen T."/>
            <person name="Nielsen M.R."/>
            <person name="Sondergaard T.E."/>
            <person name="Sorensen J.L."/>
            <person name="Fitzpatrick D.A."/>
            <person name="Frisvad J.C."/>
            <person name="Nielsen K.L."/>
        </authorList>
    </citation>
    <scope>NUCLEOTIDE SEQUENCE</scope>
    <source>
        <strain evidence="2">IBT 15450</strain>
    </source>
</reference>
<proteinExistence type="predicted"/>
<evidence type="ECO:0000313" key="3">
    <source>
        <dbReference type="Proteomes" id="UP001219568"/>
    </source>
</evidence>
<dbReference type="PANTHER" id="PTHR19372:SF7">
    <property type="entry name" value="SULFITE OXIDASE, MITOCHONDRIAL"/>
    <property type="match status" value="1"/>
</dbReference>
<accession>A0AAD6NB12</accession>
<dbReference type="PANTHER" id="PTHR19372">
    <property type="entry name" value="SULFITE REDUCTASE"/>
    <property type="match status" value="1"/>
</dbReference>